<name>A0AAN2BJQ3_9GAMM</name>
<keyword evidence="6 13" id="KW-0234">DNA repair</keyword>
<comment type="similarity">
    <text evidence="9 13">Belongs to the UvrC family.</text>
</comment>
<dbReference type="FunFam" id="3.40.1440.10:FF:000001">
    <property type="entry name" value="UvrABC system protein C"/>
    <property type="match status" value="1"/>
</dbReference>
<evidence type="ECO:0000259" key="17">
    <source>
        <dbReference type="PROSITE" id="PS50165"/>
    </source>
</evidence>
<dbReference type="PROSITE" id="PS50164">
    <property type="entry name" value="GIY_YIG"/>
    <property type="match status" value="1"/>
</dbReference>
<evidence type="ECO:0000256" key="8">
    <source>
        <dbReference type="ARBA" id="ARBA00059452"/>
    </source>
</evidence>
<keyword evidence="7 13" id="KW-0742">SOS response</keyword>
<evidence type="ECO:0000256" key="7">
    <source>
        <dbReference type="ARBA" id="ARBA00023236"/>
    </source>
</evidence>
<feature type="region of interest" description="Disordered" evidence="14">
    <location>
        <begin position="541"/>
        <end position="562"/>
    </location>
</feature>
<dbReference type="Pfam" id="PF01541">
    <property type="entry name" value="GIY-YIG"/>
    <property type="match status" value="1"/>
</dbReference>
<dbReference type="Pfam" id="PF08459">
    <property type="entry name" value="UvrC_RNaseH_dom"/>
    <property type="match status" value="1"/>
</dbReference>
<dbReference type="EMBL" id="AP023086">
    <property type="protein sequence ID" value="BCD97187.1"/>
    <property type="molecule type" value="Genomic_DNA"/>
</dbReference>
<dbReference type="GO" id="GO:0003677">
    <property type="term" value="F:DNA binding"/>
    <property type="evidence" value="ECO:0007669"/>
    <property type="project" value="UniProtKB-UniRule"/>
</dbReference>
<dbReference type="GO" id="GO:0009381">
    <property type="term" value="F:excinuclease ABC activity"/>
    <property type="evidence" value="ECO:0007669"/>
    <property type="project" value="UniProtKB-UniRule"/>
</dbReference>
<comment type="subunit">
    <text evidence="10 13">Interacts with UvrB in an incision complex.</text>
</comment>
<evidence type="ECO:0000256" key="3">
    <source>
        <dbReference type="ARBA" id="ARBA00022763"/>
    </source>
</evidence>
<dbReference type="InterPro" id="IPR001162">
    <property type="entry name" value="UvrC_RNase_H_dom"/>
</dbReference>
<keyword evidence="4 13" id="KW-0228">DNA excision</keyword>
<dbReference type="Gene3D" id="3.30.420.340">
    <property type="entry name" value="UvrC, RNAse H endonuclease domain"/>
    <property type="match status" value="1"/>
</dbReference>
<dbReference type="SUPFAM" id="SSF46600">
    <property type="entry name" value="C-terminal UvrC-binding domain of UvrB"/>
    <property type="match status" value="1"/>
</dbReference>
<feature type="domain" description="UVR" evidence="15">
    <location>
        <begin position="204"/>
        <end position="239"/>
    </location>
</feature>
<dbReference type="FunFam" id="3.30.420.340:FF:000001">
    <property type="entry name" value="UvrABC system protein C"/>
    <property type="match status" value="1"/>
</dbReference>
<evidence type="ECO:0000259" key="15">
    <source>
        <dbReference type="PROSITE" id="PS50151"/>
    </source>
</evidence>
<dbReference type="Pfam" id="PF02151">
    <property type="entry name" value="UVR"/>
    <property type="match status" value="1"/>
</dbReference>
<proteinExistence type="inferred from homology"/>
<keyword evidence="19" id="KW-1185">Reference proteome</keyword>
<evidence type="ECO:0000256" key="12">
    <source>
        <dbReference type="ARBA" id="ARBA00077138"/>
    </source>
</evidence>
<evidence type="ECO:0000256" key="6">
    <source>
        <dbReference type="ARBA" id="ARBA00023204"/>
    </source>
</evidence>
<dbReference type="SUPFAM" id="SSF82771">
    <property type="entry name" value="GIY-YIG endonuclease"/>
    <property type="match status" value="1"/>
</dbReference>
<evidence type="ECO:0000256" key="14">
    <source>
        <dbReference type="SAM" id="MobiDB-lite"/>
    </source>
</evidence>
<dbReference type="InterPro" id="IPR036876">
    <property type="entry name" value="UVR_dom_sf"/>
</dbReference>
<dbReference type="Gene3D" id="3.40.1440.10">
    <property type="entry name" value="GIY-YIG endonuclease"/>
    <property type="match status" value="1"/>
</dbReference>
<dbReference type="InterPro" id="IPR010994">
    <property type="entry name" value="RuvA_2-like"/>
</dbReference>
<sequence>MPTSFDAKRFLKNLTLQPGVYQMYDEGGKILYVGKAKNLKNRVSSYFHKSGHSPKTQALVKRIANIEITVAPNEAQALVLEQNLIKAQRPPYNILMRDDKSYPYIFLSDADDYPRIALHRGAKKRKGKYYGPFPNATAVRESLAFLQKTFRVRQCEDSVFKNRTRPCLQYQIGRCTGPCVDVISQDDYRVDVRHTQLFLEGRSELLHQELAKEMEQASAELNFEHAALCRDQIMALRTVQAQTTVEAGQGNADIIACASEAEQACLHVLFVRDGRMLGSKSYFLANKLGDDNAELISQFIPQLYLGGRKMDVPAEVVVSHEVADTEVLAQVIGDACGHKVIINHSVRTHRARWVAMAIEAASQNLRNRLGQQLHTLARFEALQEALKLPETPTWIECFDISHSSGEETKASCVVFNREGAVKSRYRRFNIEGVTAGDDYAAMEQALMRRYSRLQKEGAGLPDLLLIDGGKGQLSKAREVMIELGITSTILFGVAKGTTRKPGFETLIAEDNSEKVLASDSPALHLIQQIRDEAHRFAITGHKAARDKKRSRSTLEDIPGVGPKRRRDMLKHFGGLQEIVKASVEDLAKVNGVSRKLAEEIYGYLHEE</sequence>
<gene>
    <name evidence="13" type="primary">uvrC</name>
    <name evidence="18" type="ORF">MARGE09_P1388</name>
</gene>
<evidence type="ECO:0000256" key="11">
    <source>
        <dbReference type="ARBA" id="ARBA00067419"/>
    </source>
</evidence>
<dbReference type="HAMAP" id="MF_00203">
    <property type="entry name" value="UvrC"/>
    <property type="match status" value="1"/>
</dbReference>
<keyword evidence="2 13" id="KW-0963">Cytoplasm</keyword>
<organism evidence="18 19">
    <name type="scientific">Marinagarivorans cellulosilyticus</name>
    <dbReference type="NCBI Taxonomy" id="2721545"/>
    <lineage>
        <taxon>Bacteria</taxon>
        <taxon>Pseudomonadati</taxon>
        <taxon>Pseudomonadota</taxon>
        <taxon>Gammaproteobacteria</taxon>
        <taxon>Cellvibrionales</taxon>
        <taxon>Cellvibrionaceae</taxon>
        <taxon>Marinagarivorans</taxon>
    </lineage>
</organism>
<keyword evidence="3 13" id="KW-0227">DNA damage</keyword>
<evidence type="ECO:0000256" key="2">
    <source>
        <dbReference type="ARBA" id="ARBA00022490"/>
    </source>
</evidence>
<reference evidence="18 19" key="1">
    <citation type="journal article" date="2022" name="IScience">
        <title>An ultrasensitive nanofiber-based assay for enzymatic hydrolysis and deep-sea microbial degradation of cellulose.</title>
        <authorList>
            <person name="Tsudome M."/>
            <person name="Tachioka M."/>
            <person name="Miyazaki M."/>
            <person name="Uchimura K."/>
            <person name="Tsuda M."/>
            <person name="Takaki Y."/>
            <person name="Deguchi S."/>
        </authorList>
    </citation>
    <scope>NUCLEOTIDE SEQUENCE [LARGE SCALE GENOMIC DNA]</scope>
    <source>
        <strain evidence="18 19">GE09</strain>
    </source>
</reference>
<protein>
    <recommendedName>
        <fullName evidence="11 13">UvrABC system protein C</fullName>
        <shortName evidence="13">Protein UvrC</shortName>
    </recommendedName>
    <alternativeName>
        <fullName evidence="12 13">Excinuclease ABC subunit C</fullName>
    </alternativeName>
</protein>
<dbReference type="GO" id="GO:0009432">
    <property type="term" value="P:SOS response"/>
    <property type="evidence" value="ECO:0007669"/>
    <property type="project" value="UniProtKB-UniRule"/>
</dbReference>
<dbReference type="CDD" id="cd10434">
    <property type="entry name" value="GIY-YIG_UvrC_Cho"/>
    <property type="match status" value="1"/>
</dbReference>
<dbReference type="Pfam" id="PF22920">
    <property type="entry name" value="UvrC_RNaseH"/>
    <property type="match status" value="1"/>
</dbReference>
<dbReference type="Gene3D" id="1.10.150.20">
    <property type="entry name" value="5' to 3' exonuclease, C-terminal subdomain"/>
    <property type="match status" value="1"/>
</dbReference>
<evidence type="ECO:0000259" key="16">
    <source>
        <dbReference type="PROSITE" id="PS50164"/>
    </source>
</evidence>
<evidence type="ECO:0000256" key="9">
    <source>
        <dbReference type="ARBA" id="ARBA00061531"/>
    </source>
</evidence>
<dbReference type="FunFam" id="1.10.150.20:FF:000005">
    <property type="entry name" value="UvrABC system protein C"/>
    <property type="match status" value="1"/>
</dbReference>
<dbReference type="InterPro" id="IPR038476">
    <property type="entry name" value="UvrC_RNase_H_dom_sf"/>
</dbReference>
<dbReference type="Gene3D" id="4.10.860.10">
    <property type="entry name" value="UVR domain"/>
    <property type="match status" value="1"/>
</dbReference>
<evidence type="ECO:0000313" key="19">
    <source>
        <dbReference type="Proteomes" id="UP001320119"/>
    </source>
</evidence>
<dbReference type="RefSeq" id="WP_236986662.1">
    <property type="nucleotide sequence ID" value="NZ_AP023086.1"/>
</dbReference>
<evidence type="ECO:0000313" key="18">
    <source>
        <dbReference type="EMBL" id="BCD97187.1"/>
    </source>
</evidence>
<dbReference type="PANTHER" id="PTHR30562:SF1">
    <property type="entry name" value="UVRABC SYSTEM PROTEIN C"/>
    <property type="match status" value="1"/>
</dbReference>
<evidence type="ECO:0000256" key="4">
    <source>
        <dbReference type="ARBA" id="ARBA00022769"/>
    </source>
</evidence>
<dbReference type="GO" id="GO:0005737">
    <property type="term" value="C:cytoplasm"/>
    <property type="evidence" value="ECO:0007669"/>
    <property type="project" value="UniProtKB-SubCell"/>
</dbReference>
<dbReference type="NCBIfam" id="TIGR00194">
    <property type="entry name" value="uvrC"/>
    <property type="match status" value="1"/>
</dbReference>
<dbReference type="KEGG" id="marq:MARGE09_P1388"/>
<accession>A0AAN2BJQ3</accession>
<dbReference type="SMART" id="SM00465">
    <property type="entry name" value="GIYc"/>
    <property type="match status" value="1"/>
</dbReference>
<comment type="function">
    <text evidence="8 13">The UvrABC repair system catalyzes the recognition and processing of DNA lesions. UvrC both incises the 5' and 3' sides of the lesion. The N-terminal half is responsible for the 3' incision and the C-terminal half is responsible for the 5' incision.</text>
</comment>
<dbReference type="Pfam" id="PF14520">
    <property type="entry name" value="HHH_5"/>
    <property type="match status" value="1"/>
</dbReference>
<dbReference type="InterPro" id="IPR004791">
    <property type="entry name" value="UvrC"/>
</dbReference>
<feature type="domain" description="UvrC family homology region profile" evidence="17">
    <location>
        <begin position="254"/>
        <end position="480"/>
    </location>
</feature>
<evidence type="ECO:0000256" key="13">
    <source>
        <dbReference type="HAMAP-Rule" id="MF_00203"/>
    </source>
</evidence>
<dbReference type="Proteomes" id="UP001320119">
    <property type="component" value="Chromosome"/>
</dbReference>
<dbReference type="AlphaFoldDB" id="A0AAN2BJQ3"/>
<dbReference type="PROSITE" id="PS50165">
    <property type="entry name" value="UVRC"/>
    <property type="match status" value="1"/>
</dbReference>
<feature type="domain" description="GIY-YIG" evidence="16">
    <location>
        <begin position="16"/>
        <end position="94"/>
    </location>
</feature>
<dbReference type="InterPro" id="IPR035901">
    <property type="entry name" value="GIY-YIG_endonuc_sf"/>
</dbReference>
<dbReference type="GO" id="GO:0009380">
    <property type="term" value="C:excinuclease repair complex"/>
    <property type="evidence" value="ECO:0007669"/>
    <property type="project" value="InterPro"/>
</dbReference>
<dbReference type="GO" id="GO:0006289">
    <property type="term" value="P:nucleotide-excision repair"/>
    <property type="evidence" value="ECO:0007669"/>
    <property type="project" value="UniProtKB-UniRule"/>
</dbReference>
<comment type="subcellular location">
    <subcellularLocation>
        <location evidence="1 13">Cytoplasm</location>
    </subcellularLocation>
</comment>
<dbReference type="PROSITE" id="PS50151">
    <property type="entry name" value="UVR"/>
    <property type="match status" value="1"/>
</dbReference>
<dbReference type="InterPro" id="IPR050066">
    <property type="entry name" value="UvrABC_protein_C"/>
</dbReference>
<dbReference type="InterPro" id="IPR000305">
    <property type="entry name" value="GIY-YIG_endonuc"/>
</dbReference>
<dbReference type="PANTHER" id="PTHR30562">
    <property type="entry name" value="UVRC/OXIDOREDUCTASE"/>
    <property type="match status" value="1"/>
</dbReference>
<feature type="compositionally biased region" description="Basic residues" evidence="14">
    <location>
        <begin position="542"/>
        <end position="551"/>
    </location>
</feature>
<dbReference type="InterPro" id="IPR003583">
    <property type="entry name" value="Hlx-hairpin-Hlx_DNA-bd_motif"/>
</dbReference>
<evidence type="ECO:0000256" key="1">
    <source>
        <dbReference type="ARBA" id="ARBA00004496"/>
    </source>
</evidence>
<dbReference type="InterPro" id="IPR001943">
    <property type="entry name" value="UVR_dom"/>
</dbReference>
<evidence type="ECO:0000256" key="10">
    <source>
        <dbReference type="ARBA" id="ARBA00062841"/>
    </source>
</evidence>
<dbReference type="InterPro" id="IPR047296">
    <property type="entry name" value="GIY-YIG_UvrC_Cho"/>
</dbReference>
<keyword evidence="5 13" id="KW-0267">Excision nuclease</keyword>
<dbReference type="SUPFAM" id="SSF47781">
    <property type="entry name" value="RuvA domain 2-like"/>
    <property type="match status" value="1"/>
</dbReference>
<evidence type="ECO:0000256" key="5">
    <source>
        <dbReference type="ARBA" id="ARBA00022881"/>
    </source>
</evidence>
<dbReference type="NCBIfam" id="NF001824">
    <property type="entry name" value="PRK00558.1-5"/>
    <property type="match status" value="1"/>
</dbReference>
<dbReference type="SMART" id="SM00278">
    <property type="entry name" value="HhH1"/>
    <property type="match status" value="2"/>
</dbReference>